<feature type="region of interest" description="Disordered" evidence="1">
    <location>
        <begin position="360"/>
        <end position="388"/>
    </location>
</feature>
<feature type="region of interest" description="Disordered" evidence="1">
    <location>
        <begin position="113"/>
        <end position="132"/>
    </location>
</feature>
<reference evidence="2 3" key="1">
    <citation type="submission" date="2018-12" db="EMBL/GenBank/DDBJ databases">
        <title>Genome sequence and assembly of Colletotrichum trifolii.</title>
        <authorList>
            <person name="Gan P."/>
            <person name="Shirasu K."/>
        </authorList>
    </citation>
    <scope>NUCLEOTIDE SEQUENCE [LARGE SCALE GENOMIC DNA]</scope>
    <source>
        <strain evidence="2 3">543-2</strain>
    </source>
</reference>
<dbReference type="EMBL" id="RYZW01000030">
    <property type="protein sequence ID" value="TDZ61619.1"/>
    <property type="molecule type" value="Genomic_DNA"/>
</dbReference>
<feature type="compositionally biased region" description="Basic residues" evidence="1">
    <location>
        <begin position="89"/>
        <end position="101"/>
    </location>
</feature>
<dbReference type="AlphaFoldDB" id="A0A4R8RPL7"/>
<evidence type="ECO:0000313" key="3">
    <source>
        <dbReference type="Proteomes" id="UP000295703"/>
    </source>
</evidence>
<dbReference type="Pfam" id="PF12511">
    <property type="entry name" value="DUF3716"/>
    <property type="match status" value="1"/>
</dbReference>
<name>A0A4R8RPL7_COLTR</name>
<proteinExistence type="predicted"/>
<organism evidence="2 3">
    <name type="scientific">Colletotrichum trifolii</name>
    <dbReference type="NCBI Taxonomy" id="5466"/>
    <lineage>
        <taxon>Eukaryota</taxon>
        <taxon>Fungi</taxon>
        <taxon>Dikarya</taxon>
        <taxon>Ascomycota</taxon>
        <taxon>Pezizomycotina</taxon>
        <taxon>Sordariomycetes</taxon>
        <taxon>Hypocreomycetidae</taxon>
        <taxon>Glomerellales</taxon>
        <taxon>Glomerellaceae</taxon>
        <taxon>Colletotrichum</taxon>
        <taxon>Colletotrichum orbiculare species complex</taxon>
    </lineage>
</organism>
<protein>
    <submittedName>
        <fullName evidence="2">Uncharacterized protein</fullName>
    </submittedName>
</protein>
<sequence length="388" mass="41098">MSARGGSRPPPRGRPNKVTKPASQGTTKSAAHGLARNNRHPNSIDQLHQFVAQDEEAEAEHEDDDEINPAALPPAPSSTQAQQPQQQQQHHHHHHHHQHQQHHTDHPFDLSAANILANGPPAPAAGNDPEIHPDLHSLPTQFAMEAPMGGHGSGGLPRTAEVLASESGYAALLIDSALAKRLASNEGARLAVQRRQDQNLNLKRRSNVEALLAHVSGQEAHSPCKSCHKGYGPWDGCVVVNGQMCGSCANCWFNASGSRCSFHENNLPQHMPAIGVPQVSANTSFAGTAPMAAGMAPAGPGGFGQSGADPIAQIFKDAIDRVAADVRANDAHALFHLRIETAARQLALVSAEYAAFLAQQPGHDPSQHPHDAEGSVPEAAMGEEENDA</sequence>
<feature type="compositionally biased region" description="Acidic residues" evidence="1">
    <location>
        <begin position="53"/>
        <end position="67"/>
    </location>
</feature>
<dbReference type="InterPro" id="IPR022190">
    <property type="entry name" value="DUF3716"/>
</dbReference>
<comment type="caution">
    <text evidence="2">The sequence shown here is derived from an EMBL/GenBank/DDBJ whole genome shotgun (WGS) entry which is preliminary data.</text>
</comment>
<accession>A0A4R8RPL7</accession>
<evidence type="ECO:0000313" key="2">
    <source>
        <dbReference type="EMBL" id="TDZ61619.1"/>
    </source>
</evidence>
<keyword evidence="3" id="KW-1185">Reference proteome</keyword>
<feature type="compositionally biased region" description="Low complexity" evidence="1">
    <location>
        <begin position="113"/>
        <end position="127"/>
    </location>
</feature>
<evidence type="ECO:0000256" key="1">
    <source>
        <dbReference type="SAM" id="MobiDB-lite"/>
    </source>
</evidence>
<feature type="region of interest" description="Disordered" evidence="1">
    <location>
        <begin position="1"/>
        <end position="106"/>
    </location>
</feature>
<dbReference type="STRING" id="5466.A0A4R8RPL7"/>
<dbReference type="Proteomes" id="UP000295703">
    <property type="component" value="Unassembled WGS sequence"/>
</dbReference>
<gene>
    <name evidence="2" type="ORF">CTRI78_v004248</name>
</gene>